<accession>A0A0D1I9T9</accession>
<evidence type="ECO:0008006" key="4">
    <source>
        <dbReference type="Google" id="ProtNLM"/>
    </source>
</evidence>
<reference evidence="2 3" key="1">
    <citation type="submission" date="2014-12" db="EMBL/GenBank/DDBJ databases">
        <title>Comparative genome analysis of Bacillus coagulans HM-08, Clostridium butyricum HM-68, Bacillus subtilis HM-66 and Bacillus licheniformis BL-09.</title>
        <authorList>
            <person name="Zhang H."/>
        </authorList>
    </citation>
    <scope>NUCLEOTIDE SEQUENCE [LARGE SCALE GENOMIC DNA]</scope>
    <source>
        <strain evidence="2 3">HM-66</strain>
    </source>
</reference>
<evidence type="ECO:0000313" key="3">
    <source>
        <dbReference type="Proteomes" id="UP000032247"/>
    </source>
</evidence>
<keyword evidence="1" id="KW-0812">Transmembrane</keyword>
<keyword evidence="1" id="KW-0472">Membrane</keyword>
<gene>
    <name evidence="2" type="ORF">SC09_contig4orf00559</name>
</gene>
<dbReference type="EMBL" id="JXBC01000013">
    <property type="protein sequence ID" value="KIU05683.1"/>
    <property type="molecule type" value="Genomic_DNA"/>
</dbReference>
<proteinExistence type="predicted"/>
<protein>
    <recommendedName>
        <fullName evidence="4">DUF2812 domain-containing protein</fullName>
    </recommendedName>
</protein>
<dbReference type="PATRIC" id="fig|1423.173.peg.4229"/>
<evidence type="ECO:0000256" key="1">
    <source>
        <dbReference type="SAM" id="Phobius"/>
    </source>
</evidence>
<feature type="transmembrane region" description="Helical" evidence="1">
    <location>
        <begin position="110"/>
        <end position="129"/>
    </location>
</feature>
<dbReference type="InterPro" id="IPR021359">
    <property type="entry name" value="DUF2812"/>
</dbReference>
<dbReference type="AlphaFoldDB" id="A0A0D1I9T9"/>
<keyword evidence="1" id="KW-1133">Transmembrane helix</keyword>
<comment type="caution">
    <text evidence="2">The sequence shown here is derived from an EMBL/GenBank/DDBJ whole genome shotgun (WGS) entry which is preliminary data.</text>
</comment>
<evidence type="ECO:0000313" key="2">
    <source>
        <dbReference type="EMBL" id="KIU05683.1"/>
    </source>
</evidence>
<name>A0A0D1I9T9_BACIU</name>
<dbReference type="Pfam" id="PF11193">
    <property type="entry name" value="DUF2812"/>
    <property type="match status" value="1"/>
</dbReference>
<organism evidence="2 3">
    <name type="scientific">Bacillus subtilis</name>
    <dbReference type="NCBI Taxonomy" id="1423"/>
    <lineage>
        <taxon>Bacteria</taxon>
        <taxon>Bacillati</taxon>
        <taxon>Bacillota</taxon>
        <taxon>Bacilli</taxon>
        <taxon>Bacillales</taxon>
        <taxon>Bacillaceae</taxon>
        <taxon>Bacillus</taxon>
    </lineage>
</organism>
<sequence length="208" mass="24100">MNKYRYFMDIDSEEQWLNKMADKGCELKGKVFLSYCFSDETSSDNSTVKIDYRTFKHPGDFADYRTLFEDSGWKHLFSSQGLHYFRKEKASASDDIFSDTESRAGRYKRLLQSYFALSFIFLSFILILFTTNGLTTDLFIRPQSLYYTPGLWDKTGAAFIRAFLFETPFALMRGGAGWIVLLSALSFFYSFVKDTENACMVIKKCVVL</sequence>
<feature type="transmembrane region" description="Helical" evidence="1">
    <location>
        <begin position="175"/>
        <end position="192"/>
    </location>
</feature>
<dbReference type="Proteomes" id="UP000032247">
    <property type="component" value="Unassembled WGS sequence"/>
</dbReference>